<feature type="domain" description="DUF4283" evidence="3">
    <location>
        <begin position="35"/>
        <end position="112"/>
    </location>
</feature>
<evidence type="ECO:0000313" key="5">
    <source>
        <dbReference type="EMBL" id="TXG50891.1"/>
    </source>
</evidence>
<dbReference type="GO" id="GO:0016788">
    <property type="term" value="F:hydrolase activity, acting on ester bonds"/>
    <property type="evidence" value="ECO:0007669"/>
    <property type="project" value="InterPro"/>
</dbReference>
<evidence type="ECO:0008006" key="7">
    <source>
        <dbReference type="Google" id="ProtNLM"/>
    </source>
</evidence>
<comment type="caution">
    <text evidence="5">The sequence shown here is derived from an EMBL/GenBank/DDBJ whole genome shotgun (WGS) entry which is preliminary data.</text>
</comment>
<dbReference type="Pfam" id="PF14392">
    <property type="entry name" value="zf-CCHC_4"/>
    <property type="match status" value="1"/>
</dbReference>
<comment type="similarity">
    <text evidence="1">Belongs to the 'GDSL' lipolytic enzyme family.</text>
</comment>
<name>A0A5C7H208_9ROSI</name>
<evidence type="ECO:0000259" key="3">
    <source>
        <dbReference type="Pfam" id="PF14111"/>
    </source>
</evidence>
<dbReference type="SUPFAM" id="SSF52266">
    <property type="entry name" value="SGNH hydrolase"/>
    <property type="match status" value="1"/>
</dbReference>
<dbReference type="InterPro" id="IPR025558">
    <property type="entry name" value="DUF4283"/>
</dbReference>
<dbReference type="InterPro" id="IPR036514">
    <property type="entry name" value="SGNH_hydro_sf"/>
</dbReference>
<feature type="region of interest" description="Disordered" evidence="2">
    <location>
        <begin position="362"/>
        <end position="390"/>
    </location>
</feature>
<sequence>MDSVDIEALCAALSICTYDGPSQLLNKGLMVEAKHRLSLCLVGRILTSKRVNRDAFMRVIGRIWQVRNGINIESVTGNTFTFHFKDAYDLERVISGGPWSFDNALLALQRLEGKGRFLGGMIGDVLEVDGGSSGDCVGKCLRVRVRVNIEKSLSRCLQVDILGDGVITMMILRYERLPNHCFICGMVNHITSECTEKEPLPIVDGKTIFPFGIWLKASGPIKKFNYQDHRGVSFLPINEGGYRRFDTGRGEMKQKPEIGIGDGLVSHDASTLISNSSGFAKQVQMADVLMEAVGRRRVINVEKMVEDTCNTSELGECISANGSGPLGQDILIQKIGSDPTAQNHPELTCLPFGPPVGPVEGDSNVVSSPPSQAEDIRLPGNDMNPLGSQVGVGKIGGKKYKTLWQKIERGIPHSSVFQRGKRKSTEEASGLNRGISKFRRVEASGEENEEFRPAKLTMAATQLLFILVQISTITVIINTTSGSATLPKYPAILVFGDSTVDTGNNNFVTPTLVRADHLPYGQDFPGRVPTGRFSNGKLIPDFLAGYLGIKDVVPPYLDPKLSNNDLQTGVCFASAGSGYDDLTTAVTGAITFSKQLDNFKEYIGRLKGVVGVEQAKKIISEALVILSAGTNDFILNYYDIPTRREQFNNISAYQDFLLTALQNYIMELYNQGCRQMVVAGLPPIGCLPIQVTARFNNPFDRKYCLEDQNSDSQAYNQKLVKLLTTLQGTLPGSRIIYADVYETLTDMVNNPQKYGRLNCLPC</sequence>
<dbReference type="PANTHER" id="PTHR45642:SF30">
    <property type="entry name" value="SGNH HYDROLASE-TYPE ESTERASE DOMAIN-CONTAINING PROTEIN"/>
    <property type="match status" value="1"/>
</dbReference>
<dbReference type="Pfam" id="PF14111">
    <property type="entry name" value="DUF4283"/>
    <property type="match status" value="1"/>
</dbReference>
<evidence type="ECO:0000256" key="1">
    <source>
        <dbReference type="ARBA" id="ARBA00008668"/>
    </source>
</evidence>
<accession>A0A5C7H208</accession>
<dbReference type="AlphaFoldDB" id="A0A5C7H208"/>
<dbReference type="Pfam" id="PF00657">
    <property type="entry name" value="Lipase_GDSL"/>
    <property type="match status" value="1"/>
</dbReference>
<organism evidence="5 6">
    <name type="scientific">Acer yangbiense</name>
    <dbReference type="NCBI Taxonomy" id="1000413"/>
    <lineage>
        <taxon>Eukaryota</taxon>
        <taxon>Viridiplantae</taxon>
        <taxon>Streptophyta</taxon>
        <taxon>Embryophyta</taxon>
        <taxon>Tracheophyta</taxon>
        <taxon>Spermatophyta</taxon>
        <taxon>Magnoliopsida</taxon>
        <taxon>eudicotyledons</taxon>
        <taxon>Gunneridae</taxon>
        <taxon>Pentapetalae</taxon>
        <taxon>rosids</taxon>
        <taxon>malvids</taxon>
        <taxon>Sapindales</taxon>
        <taxon>Sapindaceae</taxon>
        <taxon>Hippocastanoideae</taxon>
        <taxon>Acereae</taxon>
        <taxon>Acer</taxon>
    </lineage>
</organism>
<dbReference type="OrthoDB" id="1600564at2759"/>
<dbReference type="Proteomes" id="UP000323000">
    <property type="component" value="Chromosome 11"/>
</dbReference>
<gene>
    <name evidence="5" type="ORF">EZV62_023415</name>
</gene>
<dbReference type="InterPro" id="IPR001087">
    <property type="entry name" value="GDSL"/>
</dbReference>
<dbReference type="InterPro" id="IPR025836">
    <property type="entry name" value="Zn_knuckle_CX2CX4HX4C"/>
</dbReference>
<evidence type="ECO:0000256" key="2">
    <source>
        <dbReference type="SAM" id="MobiDB-lite"/>
    </source>
</evidence>
<protein>
    <recommendedName>
        <fullName evidence="7">CCHC-type domain-containing protein</fullName>
    </recommendedName>
</protein>
<dbReference type="Gene3D" id="3.40.50.1110">
    <property type="entry name" value="SGNH hydrolase"/>
    <property type="match status" value="1"/>
</dbReference>
<proteinExistence type="inferred from homology"/>
<feature type="domain" description="Zinc knuckle CX2CX4HX4C" evidence="4">
    <location>
        <begin position="165"/>
        <end position="195"/>
    </location>
</feature>
<dbReference type="EMBL" id="VAHF01000011">
    <property type="protein sequence ID" value="TXG50891.1"/>
    <property type="molecule type" value="Genomic_DNA"/>
</dbReference>
<keyword evidence="6" id="KW-1185">Reference proteome</keyword>
<dbReference type="InterPro" id="IPR035669">
    <property type="entry name" value="SGNH_plant_lipase-like"/>
</dbReference>
<dbReference type="PANTHER" id="PTHR45642">
    <property type="entry name" value="GDSL ESTERASE/LIPASE EXL3"/>
    <property type="match status" value="1"/>
</dbReference>
<dbReference type="InterPro" id="IPR050592">
    <property type="entry name" value="GDSL_lipolytic_enzyme"/>
</dbReference>
<reference evidence="6" key="1">
    <citation type="journal article" date="2019" name="Gigascience">
        <title>De novo genome assembly of the endangered Acer yangbiense, a plant species with extremely small populations endemic to Yunnan Province, China.</title>
        <authorList>
            <person name="Yang J."/>
            <person name="Wariss H.M."/>
            <person name="Tao L."/>
            <person name="Zhang R."/>
            <person name="Yun Q."/>
            <person name="Hollingsworth P."/>
            <person name="Dao Z."/>
            <person name="Luo G."/>
            <person name="Guo H."/>
            <person name="Ma Y."/>
            <person name="Sun W."/>
        </authorList>
    </citation>
    <scope>NUCLEOTIDE SEQUENCE [LARGE SCALE GENOMIC DNA]</scope>
    <source>
        <strain evidence="6">cv. Malutang</strain>
    </source>
</reference>
<evidence type="ECO:0000313" key="6">
    <source>
        <dbReference type="Proteomes" id="UP000323000"/>
    </source>
</evidence>
<evidence type="ECO:0000259" key="4">
    <source>
        <dbReference type="Pfam" id="PF14392"/>
    </source>
</evidence>
<dbReference type="CDD" id="cd01837">
    <property type="entry name" value="SGNH_plant_lipase_like"/>
    <property type="match status" value="1"/>
</dbReference>